<dbReference type="GO" id="GO:0005634">
    <property type="term" value="C:nucleus"/>
    <property type="evidence" value="ECO:0007669"/>
    <property type="project" value="TreeGrafter"/>
</dbReference>
<evidence type="ECO:0000256" key="1">
    <source>
        <dbReference type="ARBA" id="ARBA00007831"/>
    </source>
</evidence>
<keyword evidence="3 6" id="KW-0106">Calcium</keyword>
<sequence length="371" mass="41275">MDFCNNMGPGFGGYPMGGYGQGIPPSQYCNQMMPPSTLGVSNYPPGGPVIIVQYLLGTPSLRPAVVFDPMEDANKLKKAMKGFGCDKKTVMNVLCSRSNYQRQQIRASFSQMNGKDLIKELKSELSGDFEDLILAMMKEPAEFDASELHRSIEGVGTKENILIEIMTSRSNAEIQRIKYCYKSMYNKDLQTDIAGDTSGYFKNFLLALCTGNRDESGFVDQLKAKQAATALYKAGAGRLGTDESTFLGILCSQNFLQLKCIFHEYHKLTGHTMGKAIESEFSGDIKNGLLALYSIIMNRPGFFAIQFEESMKGMGTRDKDLIRLVVTRCEIDMVDIRNEYSRMFGRSLQQRITGDTSGKYKDALLMLVNGN</sequence>
<evidence type="ECO:0000256" key="4">
    <source>
        <dbReference type="ARBA" id="ARBA00023216"/>
    </source>
</evidence>
<dbReference type="FunFam" id="1.10.220.10:FF:000004">
    <property type="entry name" value="Annexin"/>
    <property type="match status" value="1"/>
</dbReference>
<evidence type="ECO:0000256" key="5">
    <source>
        <dbReference type="ARBA" id="ARBA00023302"/>
    </source>
</evidence>
<dbReference type="FunFam" id="1.10.220.10:FF:000002">
    <property type="entry name" value="Annexin"/>
    <property type="match status" value="1"/>
</dbReference>
<dbReference type="InterPro" id="IPR037104">
    <property type="entry name" value="Annexin_sf"/>
</dbReference>
<evidence type="ECO:0000256" key="3">
    <source>
        <dbReference type="ARBA" id="ARBA00022837"/>
    </source>
</evidence>
<comment type="similarity">
    <text evidence="1 6">Belongs to the annexin family.</text>
</comment>
<dbReference type="InterPro" id="IPR001464">
    <property type="entry name" value="Annexin"/>
</dbReference>
<keyword evidence="2 6" id="KW-0677">Repeat</keyword>
<dbReference type="SUPFAM" id="SSF47874">
    <property type="entry name" value="Annexin"/>
    <property type="match status" value="1"/>
</dbReference>
<dbReference type="FunFam" id="1.10.220.10:FF:000001">
    <property type="entry name" value="Annexin"/>
    <property type="match status" value="1"/>
</dbReference>
<dbReference type="GO" id="GO:0001786">
    <property type="term" value="F:phosphatidylserine binding"/>
    <property type="evidence" value="ECO:0007669"/>
    <property type="project" value="TreeGrafter"/>
</dbReference>
<name>A0A0N5B6N1_STREA</name>
<dbReference type="GO" id="GO:0005544">
    <property type="term" value="F:calcium-dependent phospholipid binding"/>
    <property type="evidence" value="ECO:0007669"/>
    <property type="project" value="UniProtKB-KW"/>
</dbReference>
<dbReference type="PRINTS" id="PR00196">
    <property type="entry name" value="ANNEXIN"/>
</dbReference>
<evidence type="ECO:0000313" key="7">
    <source>
        <dbReference type="Proteomes" id="UP000046392"/>
    </source>
</evidence>
<dbReference type="WBParaSite" id="SPAL_0000171900.1">
    <property type="protein sequence ID" value="SPAL_0000171900.1"/>
    <property type="gene ID" value="SPAL_0000171900"/>
</dbReference>
<dbReference type="PROSITE" id="PS00223">
    <property type="entry name" value="ANNEXIN_1"/>
    <property type="match status" value="2"/>
</dbReference>
<dbReference type="Proteomes" id="UP000046392">
    <property type="component" value="Unplaced"/>
</dbReference>
<dbReference type="PANTHER" id="PTHR10502:SF102">
    <property type="entry name" value="ANNEXIN B11"/>
    <property type="match status" value="1"/>
</dbReference>
<dbReference type="GO" id="GO:0005886">
    <property type="term" value="C:plasma membrane"/>
    <property type="evidence" value="ECO:0007669"/>
    <property type="project" value="TreeGrafter"/>
</dbReference>
<protein>
    <recommendedName>
        <fullName evidence="6">Annexin</fullName>
    </recommendedName>
</protein>
<dbReference type="FunFam" id="1.10.220.10:FF:000003">
    <property type="entry name" value="Annexin"/>
    <property type="match status" value="1"/>
</dbReference>
<proteinExistence type="inferred from homology"/>
<comment type="domain">
    <text evidence="6">A pair of annexin repeats may form one binding site for calcium and phospholipid.</text>
</comment>
<dbReference type="AlphaFoldDB" id="A0A0N5B6N1"/>
<dbReference type="Pfam" id="PF00191">
    <property type="entry name" value="Annexin"/>
    <property type="match status" value="4"/>
</dbReference>
<dbReference type="STRING" id="174720.A0A0N5B6N1"/>
<dbReference type="GO" id="GO:0005509">
    <property type="term" value="F:calcium ion binding"/>
    <property type="evidence" value="ECO:0007669"/>
    <property type="project" value="InterPro"/>
</dbReference>
<accession>A0A0N5B6N1</accession>
<organism evidence="7 8">
    <name type="scientific">Strongyloides papillosus</name>
    <name type="common">Intestinal threadworm</name>
    <dbReference type="NCBI Taxonomy" id="174720"/>
    <lineage>
        <taxon>Eukaryota</taxon>
        <taxon>Metazoa</taxon>
        <taxon>Ecdysozoa</taxon>
        <taxon>Nematoda</taxon>
        <taxon>Chromadorea</taxon>
        <taxon>Rhabditida</taxon>
        <taxon>Tylenchina</taxon>
        <taxon>Panagrolaimomorpha</taxon>
        <taxon>Strongyloidoidea</taxon>
        <taxon>Strongyloididae</taxon>
        <taxon>Strongyloides</taxon>
    </lineage>
</organism>
<reference evidence="8" key="1">
    <citation type="submission" date="2017-02" db="UniProtKB">
        <authorList>
            <consortium name="WormBaseParasite"/>
        </authorList>
    </citation>
    <scope>IDENTIFICATION</scope>
</reference>
<dbReference type="Gene3D" id="1.10.220.10">
    <property type="entry name" value="Annexin"/>
    <property type="match status" value="4"/>
</dbReference>
<keyword evidence="7" id="KW-1185">Reference proteome</keyword>
<dbReference type="PROSITE" id="PS51897">
    <property type="entry name" value="ANNEXIN_2"/>
    <property type="match status" value="4"/>
</dbReference>
<keyword evidence="5 6" id="KW-0111">Calcium/phospholipid-binding</keyword>
<evidence type="ECO:0000256" key="2">
    <source>
        <dbReference type="ARBA" id="ARBA00022737"/>
    </source>
</evidence>
<dbReference type="GO" id="GO:0005737">
    <property type="term" value="C:cytoplasm"/>
    <property type="evidence" value="ECO:0007669"/>
    <property type="project" value="TreeGrafter"/>
</dbReference>
<keyword evidence="4 6" id="KW-0041">Annexin</keyword>
<dbReference type="SMART" id="SM00335">
    <property type="entry name" value="ANX"/>
    <property type="match status" value="4"/>
</dbReference>
<dbReference type="InterPro" id="IPR018502">
    <property type="entry name" value="Annexin_repeat"/>
</dbReference>
<dbReference type="GO" id="GO:0012506">
    <property type="term" value="C:vesicle membrane"/>
    <property type="evidence" value="ECO:0007669"/>
    <property type="project" value="TreeGrafter"/>
</dbReference>
<dbReference type="PANTHER" id="PTHR10502">
    <property type="entry name" value="ANNEXIN"/>
    <property type="match status" value="1"/>
</dbReference>
<evidence type="ECO:0000313" key="8">
    <source>
        <dbReference type="WBParaSite" id="SPAL_0000171900.1"/>
    </source>
</evidence>
<dbReference type="InterPro" id="IPR018252">
    <property type="entry name" value="Annexin_repeat_CS"/>
</dbReference>
<evidence type="ECO:0000256" key="6">
    <source>
        <dbReference type="RuleBase" id="RU003540"/>
    </source>
</evidence>